<dbReference type="SUPFAM" id="SSF48150">
    <property type="entry name" value="DNA-glycosylase"/>
    <property type="match status" value="1"/>
</dbReference>
<keyword evidence="2" id="KW-0539">Nucleus</keyword>
<feature type="region of interest" description="Disordered" evidence="3">
    <location>
        <begin position="1"/>
        <end position="23"/>
    </location>
</feature>
<evidence type="ECO:0000313" key="4">
    <source>
        <dbReference type="EMBL" id="EOD53174.1"/>
    </source>
</evidence>
<evidence type="ECO:0000256" key="3">
    <source>
        <dbReference type="SAM" id="MobiDB-lite"/>
    </source>
</evidence>
<evidence type="ECO:0000256" key="1">
    <source>
        <dbReference type="ARBA" id="ARBA00004123"/>
    </source>
</evidence>
<evidence type="ECO:0000256" key="2">
    <source>
        <dbReference type="ARBA" id="ARBA00023242"/>
    </source>
</evidence>
<organism evidence="4 5">
    <name type="scientific">Botryosphaeria parva (strain UCR-NP2)</name>
    <name type="common">Grapevine canker fungus</name>
    <name type="synonym">Neofusicoccum parvum</name>
    <dbReference type="NCBI Taxonomy" id="1287680"/>
    <lineage>
        <taxon>Eukaryota</taxon>
        <taxon>Fungi</taxon>
        <taxon>Dikarya</taxon>
        <taxon>Ascomycota</taxon>
        <taxon>Pezizomycotina</taxon>
        <taxon>Dothideomycetes</taxon>
        <taxon>Dothideomycetes incertae sedis</taxon>
        <taxon>Botryosphaeriales</taxon>
        <taxon>Botryosphaeriaceae</taxon>
        <taxon>Neofusicoccum</taxon>
    </lineage>
</organism>
<dbReference type="KEGG" id="npa:UCRNP2_26"/>
<dbReference type="eggNOG" id="KOG4161">
    <property type="taxonomic scope" value="Eukaryota"/>
</dbReference>
<dbReference type="Proteomes" id="UP000013521">
    <property type="component" value="Unassembled WGS sequence"/>
</dbReference>
<dbReference type="PANTHER" id="PTHR15074:SF0">
    <property type="entry name" value="METHYL-CPG-BINDING DOMAIN PROTEIN 4-LIKE PROTEIN"/>
    <property type="match status" value="1"/>
</dbReference>
<dbReference type="GO" id="GO:0006281">
    <property type="term" value="P:DNA repair"/>
    <property type="evidence" value="ECO:0007669"/>
    <property type="project" value="InterPro"/>
</dbReference>
<dbReference type="EMBL" id="KB915644">
    <property type="protein sequence ID" value="EOD53174.1"/>
    <property type="molecule type" value="Genomic_DNA"/>
</dbReference>
<dbReference type="OrthoDB" id="10265068at2759"/>
<protein>
    <submittedName>
        <fullName evidence="4">Putative methyl-binding domain-containing protein 4 protein</fullName>
    </submittedName>
</protein>
<dbReference type="GO" id="GO:0005634">
    <property type="term" value="C:nucleus"/>
    <property type="evidence" value="ECO:0007669"/>
    <property type="project" value="UniProtKB-SubCell"/>
</dbReference>
<reference evidence="5" key="1">
    <citation type="journal article" date="2013" name="Genome Announc.">
        <title>Draft genome sequence of Neofusicoccum parvum isolate UCR-NP2, a fungal vascular pathogen associated with grapevine cankers.</title>
        <authorList>
            <person name="Blanco-Ulate B."/>
            <person name="Rolshausen P."/>
            <person name="Cantu D."/>
        </authorList>
    </citation>
    <scope>NUCLEOTIDE SEQUENCE [LARGE SCALE GENOMIC DNA]</scope>
    <source>
        <strain evidence="5">UCR-NP2</strain>
    </source>
</reference>
<dbReference type="STRING" id="1287680.R1H3Z9"/>
<dbReference type="GO" id="GO:0003677">
    <property type="term" value="F:DNA binding"/>
    <property type="evidence" value="ECO:0007669"/>
    <property type="project" value="InterPro"/>
</dbReference>
<sequence>MKARSTAPMAPAERHATGGRLPIPPLSSPTFGLIQERTAREQFRFLMATILLNRTHGDRALPVFDEVMPDLEVAHLGGLGPYAYDSWRIFCRDVLLGLADDWDGAGATEPDFEPEWTRVHPVDKELSAFVRWMWLKRGWCWDPDTGARTALWWASLGEAELVAQPNFLRQLIEAAMSEQY</sequence>
<proteinExistence type="predicted"/>
<name>R1H3Z9_BOTPV</name>
<dbReference type="AlphaFoldDB" id="R1H3Z9"/>
<dbReference type="Gene3D" id="1.10.340.30">
    <property type="entry name" value="Hypothetical protein, domain 2"/>
    <property type="match status" value="2"/>
</dbReference>
<dbReference type="InterPro" id="IPR011257">
    <property type="entry name" value="DNA_glycosylase"/>
</dbReference>
<accession>R1H3Z9</accession>
<dbReference type="PANTHER" id="PTHR15074">
    <property type="entry name" value="METHYL-CPG-BINDING PROTEIN"/>
    <property type="match status" value="1"/>
</dbReference>
<gene>
    <name evidence="4" type="ORF">UCRNP2_26</name>
</gene>
<dbReference type="GO" id="GO:0003824">
    <property type="term" value="F:catalytic activity"/>
    <property type="evidence" value="ECO:0007669"/>
    <property type="project" value="InterPro"/>
</dbReference>
<comment type="subcellular location">
    <subcellularLocation>
        <location evidence="1">Nucleus</location>
    </subcellularLocation>
</comment>
<dbReference type="InterPro" id="IPR045138">
    <property type="entry name" value="MeCP2/MBD4"/>
</dbReference>
<dbReference type="HOGENOM" id="CLU_1495971_0_0_1"/>
<evidence type="ECO:0000313" key="5">
    <source>
        <dbReference type="Proteomes" id="UP000013521"/>
    </source>
</evidence>